<proteinExistence type="predicted"/>
<evidence type="ECO:0000313" key="4">
    <source>
        <dbReference type="EMBL" id="GAF77370.1"/>
    </source>
</evidence>
<dbReference type="AlphaFoldDB" id="X0TMN9"/>
<dbReference type="Pfam" id="PF17963">
    <property type="entry name" value="Big_9"/>
    <property type="match status" value="1"/>
</dbReference>
<dbReference type="SUPFAM" id="SSF49899">
    <property type="entry name" value="Concanavalin A-like lectins/glucanases"/>
    <property type="match status" value="1"/>
</dbReference>
<feature type="non-terminal residue" evidence="4">
    <location>
        <position position="1"/>
    </location>
</feature>
<dbReference type="SMART" id="SM00560">
    <property type="entry name" value="LamGL"/>
    <property type="match status" value="1"/>
</dbReference>
<evidence type="ECO:0000256" key="2">
    <source>
        <dbReference type="ARBA" id="ARBA00023157"/>
    </source>
</evidence>
<organism evidence="4">
    <name type="scientific">marine sediment metagenome</name>
    <dbReference type="NCBI Taxonomy" id="412755"/>
    <lineage>
        <taxon>unclassified sequences</taxon>
        <taxon>metagenomes</taxon>
        <taxon>ecological metagenomes</taxon>
    </lineage>
</organism>
<evidence type="ECO:0000259" key="3">
    <source>
        <dbReference type="SMART" id="SM00560"/>
    </source>
</evidence>
<keyword evidence="1" id="KW-0732">Signal</keyword>
<comment type="caution">
    <text evidence="4">The sequence shown here is derived from an EMBL/GenBank/DDBJ whole genome shotgun (WGS) entry which is preliminary data.</text>
</comment>
<protein>
    <recommendedName>
        <fullName evidence="3">LamG-like jellyroll fold domain-containing protein</fullName>
    </recommendedName>
</protein>
<sequence>ASHGQLSLNSNGSFAYEPNQGYTGADSFTYKAYDGIDYSNIATVSVMITSPHPPLVLLAHWKLDDGGGTTAVDSSGNNNHGSLIGSGLTWVSGHLNGALSFNGGTSNHSYVEASVASGLDVNEVTVAFWLKMPESHQPWGPIVTLVGSSYDWDIEPGESGELCLFGVAGGGAGVLTNSTSATLNDDQWHHVAFTLSKSGNAARIYVDGNPDRSGGFSNSEAVKSVRLGYRTRLQGAWYSGLLDDVQIYNTALSQSQIETLADGGS</sequence>
<accession>X0TMN9</accession>
<dbReference type="EMBL" id="BARS01007037">
    <property type="protein sequence ID" value="GAF77370.1"/>
    <property type="molecule type" value="Genomic_DNA"/>
</dbReference>
<dbReference type="Gene3D" id="2.60.40.3440">
    <property type="match status" value="1"/>
</dbReference>
<dbReference type="InterPro" id="IPR006558">
    <property type="entry name" value="LamG-like"/>
</dbReference>
<reference evidence="4" key="1">
    <citation type="journal article" date="2014" name="Front. Microbiol.">
        <title>High frequency of phylogenetically diverse reductive dehalogenase-homologous genes in deep subseafloor sedimentary metagenomes.</title>
        <authorList>
            <person name="Kawai M."/>
            <person name="Futagami T."/>
            <person name="Toyoda A."/>
            <person name="Takaki Y."/>
            <person name="Nishi S."/>
            <person name="Hori S."/>
            <person name="Arai W."/>
            <person name="Tsubouchi T."/>
            <person name="Morono Y."/>
            <person name="Uchiyama I."/>
            <person name="Ito T."/>
            <person name="Fujiyama A."/>
            <person name="Inagaki F."/>
            <person name="Takami H."/>
        </authorList>
    </citation>
    <scope>NUCLEOTIDE SEQUENCE</scope>
    <source>
        <strain evidence="4">Expedition CK06-06</strain>
    </source>
</reference>
<feature type="domain" description="LamG-like jellyroll fold" evidence="3">
    <location>
        <begin position="122"/>
        <end position="255"/>
    </location>
</feature>
<keyword evidence="2" id="KW-1015">Disulfide bond</keyword>
<dbReference type="PANTHER" id="PTHR47635:SF2">
    <property type="entry name" value="LAMG-LIKE JELLYROLL FOLD DOMAIN-CONTAINING PROTEIN"/>
    <property type="match status" value="1"/>
</dbReference>
<gene>
    <name evidence="4" type="ORF">S01H1_13626</name>
</gene>
<dbReference type="Pfam" id="PF13385">
    <property type="entry name" value="Laminin_G_3"/>
    <property type="match status" value="1"/>
</dbReference>
<dbReference type="PANTHER" id="PTHR47635">
    <property type="entry name" value="CUB DOMAIN-CONTAINING PROTEIN"/>
    <property type="match status" value="1"/>
</dbReference>
<evidence type="ECO:0000256" key="1">
    <source>
        <dbReference type="ARBA" id="ARBA00022729"/>
    </source>
</evidence>
<name>X0TMN9_9ZZZZ</name>
<dbReference type="Gene3D" id="2.60.120.200">
    <property type="match status" value="1"/>
</dbReference>
<dbReference type="InterPro" id="IPR013320">
    <property type="entry name" value="ConA-like_dom_sf"/>
</dbReference>